<keyword evidence="2" id="KW-1185">Reference proteome</keyword>
<sequence>MPMSRISLLKGKSPEYLSALSNSLHRAMVEAFNVPEKDRFQAIHQHEPYELVFDRDYESPAGPRSGDYVLINITTGKPRSTEMKQAFYRRLVELLAEAPGLRPQDVMVVLSVSQGDDWSFSGGAPAASLWRPA</sequence>
<dbReference type="Gene3D" id="3.30.429.10">
    <property type="entry name" value="Macrophage Migration Inhibitory Factor"/>
    <property type="match status" value="1"/>
</dbReference>
<dbReference type="PANTHER" id="PTHR38460">
    <property type="entry name" value="TAUTOMERASE YOLI-RELATED"/>
    <property type="match status" value="1"/>
</dbReference>
<dbReference type="InterPro" id="IPR014347">
    <property type="entry name" value="Tautomerase/MIF_sf"/>
</dbReference>
<comment type="caution">
    <text evidence="1">The sequence shown here is derived from an EMBL/GenBank/DDBJ whole genome shotgun (WGS) entry which is preliminary data.</text>
</comment>
<evidence type="ECO:0000313" key="1">
    <source>
        <dbReference type="EMBL" id="MQA41230.1"/>
    </source>
</evidence>
<reference evidence="1 2" key="1">
    <citation type="submission" date="2019-10" db="EMBL/GenBank/DDBJ databases">
        <title>Two novel species isolated from a subtropical stream in China.</title>
        <authorList>
            <person name="Lu H."/>
        </authorList>
    </citation>
    <scope>NUCLEOTIDE SEQUENCE [LARGE SCALE GENOMIC DNA]</scope>
    <source>
        <strain evidence="1 2">FT29W</strain>
    </source>
</reference>
<dbReference type="InterPro" id="IPR037479">
    <property type="entry name" value="Tauto_MSAD"/>
</dbReference>
<dbReference type="PANTHER" id="PTHR38460:SF1">
    <property type="entry name" value="TAUTOMERASE YOLI-RELATED"/>
    <property type="match status" value="1"/>
</dbReference>
<name>A0A6A7N810_9BURK</name>
<dbReference type="Pfam" id="PF14552">
    <property type="entry name" value="Tautomerase_2"/>
    <property type="match status" value="1"/>
</dbReference>
<dbReference type="AlphaFoldDB" id="A0A6A7N810"/>
<dbReference type="Proteomes" id="UP000440498">
    <property type="component" value="Unassembled WGS sequence"/>
</dbReference>
<dbReference type="EMBL" id="WHUG01000012">
    <property type="protein sequence ID" value="MQA41230.1"/>
    <property type="molecule type" value="Genomic_DNA"/>
</dbReference>
<proteinExistence type="predicted"/>
<organism evidence="1 2">
    <name type="scientific">Rugamonas aquatica</name>
    <dbReference type="NCBI Taxonomy" id="2743357"/>
    <lineage>
        <taxon>Bacteria</taxon>
        <taxon>Pseudomonadati</taxon>
        <taxon>Pseudomonadota</taxon>
        <taxon>Betaproteobacteria</taxon>
        <taxon>Burkholderiales</taxon>
        <taxon>Oxalobacteraceae</taxon>
        <taxon>Telluria group</taxon>
        <taxon>Rugamonas</taxon>
    </lineage>
</organism>
<gene>
    <name evidence="1" type="ORF">GEV02_24105</name>
</gene>
<dbReference type="SUPFAM" id="SSF55331">
    <property type="entry name" value="Tautomerase/MIF"/>
    <property type="match status" value="1"/>
</dbReference>
<protein>
    <submittedName>
        <fullName evidence="1">Tautomerase family protein</fullName>
    </submittedName>
</protein>
<accession>A0A6A7N810</accession>
<evidence type="ECO:0000313" key="2">
    <source>
        <dbReference type="Proteomes" id="UP000440498"/>
    </source>
</evidence>